<dbReference type="PANTHER" id="PTHR45626">
    <property type="entry name" value="TRANSCRIPTION TERMINATION FACTOR 2-RELATED"/>
    <property type="match status" value="1"/>
</dbReference>
<evidence type="ECO:0000256" key="3">
    <source>
        <dbReference type="ARBA" id="ARBA00022840"/>
    </source>
</evidence>
<feature type="domain" description="Helicase ATP-binding" evidence="4">
    <location>
        <begin position="16"/>
        <end position="235"/>
    </location>
</feature>
<evidence type="ECO:0000313" key="5">
    <source>
        <dbReference type="EMBL" id="TEB29274.1"/>
    </source>
</evidence>
<gene>
    <name evidence="5" type="ORF">FA13DRAFT_671831</name>
</gene>
<reference evidence="5 6" key="1">
    <citation type="journal article" date="2019" name="Nat. Ecol. Evol.">
        <title>Megaphylogeny resolves global patterns of mushroom evolution.</title>
        <authorList>
            <person name="Varga T."/>
            <person name="Krizsan K."/>
            <person name="Foldi C."/>
            <person name="Dima B."/>
            <person name="Sanchez-Garcia M."/>
            <person name="Sanchez-Ramirez S."/>
            <person name="Szollosi G.J."/>
            <person name="Szarkandi J.G."/>
            <person name="Papp V."/>
            <person name="Albert L."/>
            <person name="Andreopoulos W."/>
            <person name="Angelini C."/>
            <person name="Antonin V."/>
            <person name="Barry K.W."/>
            <person name="Bougher N.L."/>
            <person name="Buchanan P."/>
            <person name="Buyck B."/>
            <person name="Bense V."/>
            <person name="Catcheside P."/>
            <person name="Chovatia M."/>
            <person name="Cooper J."/>
            <person name="Damon W."/>
            <person name="Desjardin D."/>
            <person name="Finy P."/>
            <person name="Geml J."/>
            <person name="Haridas S."/>
            <person name="Hughes K."/>
            <person name="Justo A."/>
            <person name="Karasinski D."/>
            <person name="Kautmanova I."/>
            <person name="Kiss B."/>
            <person name="Kocsube S."/>
            <person name="Kotiranta H."/>
            <person name="LaButti K.M."/>
            <person name="Lechner B.E."/>
            <person name="Liimatainen K."/>
            <person name="Lipzen A."/>
            <person name="Lukacs Z."/>
            <person name="Mihaltcheva S."/>
            <person name="Morgado L.N."/>
            <person name="Niskanen T."/>
            <person name="Noordeloos M.E."/>
            <person name="Ohm R.A."/>
            <person name="Ortiz-Santana B."/>
            <person name="Ovrebo C."/>
            <person name="Racz N."/>
            <person name="Riley R."/>
            <person name="Savchenko A."/>
            <person name="Shiryaev A."/>
            <person name="Soop K."/>
            <person name="Spirin V."/>
            <person name="Szebenyi C."/>
            <person name="Tomsovsky M."/>
            <person name="Tulloss R.E."/>
            <person name="Uehling J."/>
            <person name="Grigoriev I.V."/>
            <person name="Vagvolgyi C."/>
            <person name="Papp T."/>
            <person name="Martin F.M."/>
            <person name="Miettinen O."/>
            <person name="Hibbett D.S."/>
            <person name="Nagy L.G."/>
        </authorList>
    </citation>
    <scope>NUCLEOTIDE SEQUENCE [LARGE SCALE GENOMIC DNA]</scope>
    <source>
        <strain evidence="5 6">FP101781</strain>
    </source>
</reference>
<evidence type="ECO:0000256" key="2">
    <source>
        <dbReference type="ARBA" id="ARBA00022801"/>
    </source>
</evidence>
<dbReference type="Gene3D" id="3.40.50.10810">
    <property type="entry name" value="Tandem AAA-ATPase domain"/>
    <property type="match status" value="2"/>
</dbReference>
<evidence type="ECO:0000259" key="4">
    <source>
        <dbReference type="PROSITE" id="PS51192"/>
    </source>
</evidence>
<dbReference type="SUPFAM" id="SSF52540">
    <property type="entry name" value="P-loop containing nucleoside triphosphate hydrolases"/>
    <property type="match status" value="1"/>
</dbReference>
<keyword evidence="3" id="KW-0067">ATP-binding</keyword>
<dbReference type="GO" id="GO:0005524">
    <property type="term" value="F:ATP binding"/>
    <property type="evidence" value="ECO:0007669"/>
    <property type="project" value="UniProtKB-KW"/>
</dbReference>
<protein>
    <recommendedName>
        <fullName evidence="4">Helicase ATP-binding domain-containing protein</fullName>
    </recommendedName>
</protein>
<dbReference type="GO" id="GO:0008094">
    <property type="term" value="F:ATP-dependent activity, acting on DNA"/>
    <property type="evidence" value="ECO:0007669"/>
    <property type="project" value="TreeGrafter"/>
</dbReference>
<dbReference type="Pfam" id="PF00176">
    <property type="entry name" value="SNF2-rel_dom"/>
    <property type="match status" value="1"/>
</dbReference>
<dbReference type="GO" id="GO:0006281">
    <property type="term" value="P:DNA repair"/>
    <property type="evidence" value="ECO:0007669"/>
    <property type="project" value="TreeGrafter"/>
</dbReference>
<dbReference type="Proteomes" id="UP000298030">
    <property type="component" value="Unassembled WGS sequence"/>
</dbReference>
<dbReference type="InterPro" id="IPR014001">
    <property type="entry name" value="Helicase_ATP-bd"/>
</dbReference>
<dbReference type="AlphaFoldDB" id="A0A4Y7T5P2"/>
<keyword evidence="1" id="KW-0547">Nucleotide-binding</keyword>
<comment type="caution">
    <text evidence="5">The sequence shown here is derived from an EMBL/GenBank/DDBJ whole genome shotgun (WGS) entry which is preliminary data.</text>
</comment>
<proteinExistence type="predicted"/>
<evidence type="ECO:0000256" key="1">
    <source>
        <dbReference type="ARBA" id="ARBA00022741"/>
    </source>
</evidence>
<evidence type="ECO:0000313" key="6">
    <source>
        <dbReference type="Proteomes" id="UP000298030"/>
    </source>
</evidence>
<sequence>MAERYIKRLCGGRLKEEVEAGSQGFALCYAMGMGKTHVVVAVHYMLHIYMQEVAKVLGASVLPVKKNLIVAPVGMHQHWKDHITRITGGAITVEVYNRTGKHSSGLSDSSAHVIITNPETLVNDRKRFKENRATIEKLVSDAVAHGNPKTPDDLREMFTKQSDERCLPRDAPLGVTTWGVVIIDEFHDGCLANAENLASRAVLSLNADGFGLLSGTPAQNSVNGDLQAPLQLLSTHRSKRKDISLVEEECAKAGKKVGS</sequence>
<dbReference type="EMBL" id="QPFP01000028">
    <property type="protein sequence ID" value="TEB29274.1"/>
    <property type="molecule type" value="Genomic_DNA"/>
</dbReference>
<dbReference type="PROSITE" id="PS51192">
    <property type="entry name" value="HELICASE_ATP_BIND_1"/>
    <property type="match status" value="1"/>
</dbReference>
<dbReference type="InterPro" id="IPR050628">
    <property type="entry name" value="SNF2_RAD54_helicase_TF"/>
</dbReference>
<dbReference type="GO" id="GO:0016787">
    <property type="term" value="F:hydrolase activity"/>
    <property type="evidence" value="ECO:0007669"/>
    <property type="project" value="UniProtKB-KW"/>
</dbReference>
<dbReference type="InterPro" id="IPR000330">
    <property type="entry name" value="SNF2_N"/>
</dbReference>
<keyword evidence="6" id="KW-1185">Reference proteome</keyword>
<organism evidence="5 6">
    <name type="scientific">Coprinellus micaceus</name>
    <name type="common">Glistening ink-cap mushroom</name>
    <name type="synonym">Coprinus micaceus</name>
    <dbReference type="NCBI Taxonomy" id="71717"/>
    <lineage>
        <taxon>Eukaryota</taxon>
        <taxon>Fungi</taxon>
        <taxon>Dikarya</taxon>
        <taxon>Basidiomycota</taxon>
        <taxon>Agaricomycotina</taxon>
        <taxon>Agaricomycetes</taxon>
        <taxon>Agaricomycetidae</taxon>
        <taxon>Agaricales</taxon>
        <taxon>Agaricineae</taxon>
        <taxon>Psathyrellaceae</taxon>
        <taxon>Coprinellus</taxon>
    </lineage>
</organism>
<accession>A0A4Y7T5P2</accession>
<name>A0A4Y7T5P2_COPMI</name>
<dbReference type="GO" id="GO:0005634">
    <property type="term" value="C:nucleus"/>
    <property type="evidence" value="ECO:0007669"/>
    <property type="project" value="TreeGrafter"/>
</dbReference>
<keyword evidence="2" id="KW-0378">Hydrolase</keyword>
<dbReference type="InterPro" id="IPR038718">
    <property type="entry name" value="SNF2-like_sf"/>
</dbReference>
<dbReference type="InterPro" id="IPR027417">
    <property type="entry name" value="P-loop_NTPase"/>
</dbReference>